<dbReference type="InterPro" id="IPR036236">
    <property type="entry name" value="Znf_C2H2_sf"/>
</dbReference>
<feature type="compositionally biased region" description="Basic and acidic residues" evidence="6">
    <location>
        <begin position="111"/>
        <end position="123"/>
    </location>
</feature>
<dbReference type="SUPFAM" id="SSF54695">
    <property type="entry name" value="POZ domain"/>
    <property type="match status" value="1"/>
</dbReference>
<evidence type="ECO:0000256" key="2">
    <source>
        <dbReference type="ARBA" id="ARBA00022737"/>
    </source>
</evidence>
<evidence type="ECO:0000256" key="4">
    <source>
        <dbReference type="ARBA" id="ARBA00022833"/>
    </source>
</evidence>
<dbReference type="InterPro" id="IPR000210">
    <property type="entry name" value="BTB/POZ_dom"/>
</dbReference>
<feature type="region of interest" description="Disordered" evidence="6">
    <location>
        <begin position="244"/>
        <end position="273"/>
    </location>
</feature>
<dbReference type="SMART" id="SM00355">
    <property type="entry name" value="ZnF_C2H2"/>
    <property type="match status" value="3"/>
</dbReference>
<evidence type="ECO:0000313" key="10">
    <source>
        <dbReference type="Proteomes" id="UP000265180"/>
    </source>
</evidence>
<dbReference type="InterPro" id="IPR011333">
    <property type="entry name" value="SKP1/BTB/POZ_sf"/>
</dbReference>
<evidence type="ECO:0000256" key="1">
    <source>
        <dbReference type="ARBA" id="ARBA00022723"/>
    </source>
</evidence>
<organism evidence="9 10">
    <name type="scientific">Oryzias latipes</name>
    <name type="common">Japanese rice fish</name>
    <name type="synonym">Japanese killifish</name>
    <dbReference type="NCBI Taxonomy" id="8090"/>
    <lineage>
        <taxon>Eukaryota</taxon>
        <taxon>Metazoa</taxon>
        <taxon>Chordata</taxon>
        <taxon>Craniata</taxon>
        <taxon>Vertebrata</taxon>
        <taxon>Euteleostomi</taxon>
        <taxon>Actinopterygii</taxon>
        <taxon>Neopterygii</taxon>
        <taxon>Teleostei</taxon>
        <taxon>Neoteleostei</taxon>
        <taxon>Acanthomorphata</taxon>
        <taxon>Ovalentaria</taxon>
        <taxon>Atherinomorphae</taxon>
        <taxon>Beloniformes</taxon>
        <taxon>Adrianichthyidae</taxon>
        <taxon>Oryziinae</taxon>
        <taxon>Oryzias</taxon>
    </lineage>
</organism>
<reference evidence="9 10" key="2">
    <citation type="submission" date="2017-04" db="EMBL/GenBank/DDBJ databases">
        <title>CpG methylation of centromeres and impact of large insertions on vertebrate speciation.</title>
        <authorList>
            <person name="Ichikawa K."/>
            <person name="Yoshimura J."/>
            <person name="Morishita S."/>
        </authorList>
    </citation>
    <scope>NUCLEOTIDE SEQUENCE</scope>
    <source>
        <strain evidence="9 10">HNI</strain>
    </source>
</reference>
<accession>A0A3P9MLT4</accession>
<feature type="compositionally biased region" description="Polar residues" evidence="6">
    <location>
        <begin position="164"/>
        <end position="173"/>
    </location>
</feature>
<keyword evidence="1" id="KW-0479">Metal-binding</keyword>
<feature type="domain" description="C2H2-type" evidence="8">
    <location>
        <begin position="281"/>
        <end position="308"/>
    </location>
</feature>
<dbReference type="Pfam" id="PF00096">
    <property type="entry name" value="zf-C2H2"/>
    <property type="match status" value="1"/>
</dbReference>
<dbReference type="SMART" id="SM00225">
    <property type="entry name" value="BTB"/>
    <property type="match status" value="1"/>
</dbReference>
<dbReference type="SUPFAM" id="SSF57667">
    <property type="entry name" value="beta-beta-alpha zinc fingers"/>
    <property type="match status" value="1"/>
</dbReference>
<dbReference type="FunFam" id="3.30.160.60:FF:000624">
    <property type="entry name" value="zinc finger protein 697"/>
    <property type="match status" value="1"/>
</dbReference>
<evidence type="ECO:0000259" key="8">
    <source>
        <dbReference type="PROSITE" id="PS50157"/>
    </source>
</evidence>
<dbReference type="Pfam" id="PF00651">
    <property type="entry name" value="BTB"/>
    <property type="match status" value="1"/>
</dbReference>
<reference key="1">
    <citation type="journal article" date="2007" name="Nature">
        <title>The medaka draft genome and insights into vertebrate genome evolution.</title>
        <authorList>
            <person name="Kasahara M."/>
            <person name="Naruse K."/>
            <person name="Sasaki S."/>
            <person name="Nakatani Y."/>
            <person name="Qu W."/>
            <person name="Ahsan B."/>
            <person name="Yamada T."/>
            <person name="Nagayasu Y."/>
            <person name="Doi K."/>
            <person name="Kasai Y."/>
            <person name="Jindo T."/>
            <person name="Kobayashi D."/>
            <person name="Shimada A."/>
            <person name="Toyoda A."/>
            <person name="Kuroki Y."/>
            <person name="Fujiyama A."/>
            <person name="Sasaki T."/>
            <person name="Shimizu A."/>
            <person name="Asakawa S."/>
            <person name="Shimizu N."/>
            <person name="Hashimoto S."/>
            <person name="Yang J."/>
            <person name="Lee Y."/>
            <person name="Matsushima K."/>
            <person name="Sugano S."/>
            <person name="Sakaizumi M."/>
            <person name="Narita T."/>
            <person name="Ohishi K."/>
            <person name="Haga S."/>
            <person name="Ohta F."/>
            <person name="Nomoto H."/>
            <person name="Nogata K."/>
            <person name="Morishita T."/>
            <person name="Endo T."/>
            <person name="Shin-I T."/>
            <person name="Takeda H."/>
            <person name="Morishita S."/>
            <person name="Kohara Y."/>
        </authorList>
    </citation>
    <scope>NUCLEOTIDE SEQUENCE [LARGE SCALE GENOMIC DNA]</scope>
    <source>
        <strain>Hd-rR</strain>
    </source>
</reference>
<dbReference type="AlphaFoldDB" id="A0A3P9MLT4"/>
<sequence>MEKIFFTTMLDKLNRQRLENQFCDITLLIEGDEYRAHKAVLAACSEYFNELFFEKGAVTTHEAVVDLSGDFLPLLDFAYTSKLTFNFCIMADIANLEMVPAEEVPSPDEGSSDKQESLSDDPRRRRLRQRSMAEGGYARLHMGLEEEEEKGSTLPRVTPPKVQKNPQNRDVVSTSDWQQRRYSLIMHTLKHEKARGYKCSVSFLLNCGGAVVRLWSMLVSFQLCSKEFQYSASLQAHLARHKQHRSQWGAPAKVPAEHGSQGREDAEANDKTSASATKREFVCDICGKTLPKLYSLRIHMLSHTGVRPHSCKVCGKTFAHKPSLKMHRHMAKYHVDNLPGKIMLEKDTLQFHNQGTQVEHAVSILASDLPPELRPAQQAASEEIETVLITEETVEAVEAVQAVQGASDGSMSTLSDQGIMQVVNYVLAQQGLTEVKPDEAPEVIQTMEVEVAHVTEVE</sequence>
<reference evidence="9" key="3">
    <citation type="submission" date="2025-08" db="UniProtKB">
        <authorList>
            <consortium name="Ensembl"/>
        </authorList>
    </citation>
    <scope>IDENTIFICATION</scope>
    <source>
        <strain evidence="9">HNI</strain>
    </source>
</reference>
<keyword evidence="2" id="KW-0677">Repeat</keyword>
<dbReference type="PANTHER" id="PTHR46105">
    <property type="entry name" value="AGAP004733-PA"/>
    <property type="match status" value="1"/>
</dbReference>
<feature type="domain" description="BTB" evidence="7">
    <location>
        <begin position="23"/>
        <end position="87"/>
    </location>
</feature>
<evidence type="ECO:0000259" key="7">
    <source>
        <dbReference type="PROSITE" id="PS50097"/>
    </source>
</evidence>
<dbReference type="Ensembl" id="ENSORLT00020028068.1">
    <property type="protein sequence ID" value="ENSORLP00020033850.1"/>
    <property type="gene ID" value="ENSORLG00020020094.1"/>
</dbReference>
<dbReference type="PROSITE" id="PS50157">
    <property type="entry name" value="ZINC_FINGER_C2H2_2"/>
    <property type="match status" value="2"/>
</dbReference>
<dbReference type="Pfam" id="PF13912">
    <property type="entry name" value="zf-C2H2_6"/>
    <property type="match status" value="1"/>
</dbReference>
<dbReference type="Gene3D" id="3.30.710.10">
    <property type="entry name" value="Potassium Channel Kv1.1, Chain A"/>
    <property type="match status" value="1"/>
</dbReference>
<evidence type="ECO:0000256" key="3">
    <source>
        <dbReference type="ARBA" id="ARBA00022771"/>
    </source>
</evidence>
<keyword evidence="3 5" id="KW-0863">Zinc-finger</keyword>
<evidence type="ECO:0000256" key="6">
    <source>
        <dbReference type="SAM" id="MobiDB-lite"/>
    </source>
</evidence>
<dbReference type="InterPro" id="IPR013087">
    <property type="entry name" value="Znf_C2H2_type"/>
</dbReference>
<feature type="region of interest" description="Disordered" evidence="6">
    <location>
        <begin position="102"/>
        <end position="173"/>
    </location>
</feature>
<protein>
    <submittedName>
        <fullName evidence="9">Zinc finger and BTB domain containing 11</fullName>
    </submittedName>
</protein>
<proteinExistence type="predicted"/>
<dbReference type="Proteomes" id="UP000265180">
    <property type="component" value="Chromosome 4"/>
</dbReference>
<dbReference type="InterPro" id="IPR050457">
    <property type="entry name" value="ZnFinger_BTB_dom_contain"/>
</dbReference>
<feature type="domain" description="C2H2-type" evidence="8">
    <location>
        <begin position="309"/>
        <end position="339"/>
    </location>
</feature>
<name>A0A3P9MLT4_ORYLA</name>
<dbReference type="PROSITE" id="PS50097">
    <property type="entry name" value="BTB"/>
    <property type="match status" value="1"/>
</dbReference>
<reference evidence="9" key="4">
    <citation type="submission" date="2025-09" db="UniProtKB">
        <authorList>
            <consortium name="Ensembl"/>
        </authorList>
    </citation>
    <scope>IDENTIFICATION</scope>
    <source>
        <strain evidence="9">HNI</strain>
    </source>
</reference>
<feature type="compositionally biased region" description="Basic and acidic residues" evidence="6">
    <location>
        <begin position="260"/>
        <end position="270"/>
    </location>
</feature>
<dbReference type="GO" id="GO:0008270">
    <property type="term" value="F:zinc ion binding"/>
    <property type="evidence" value="ECO:0007669"/>
    <property type="project" value="UniProtKB-KW"/>
</dbReference>
<dbReference type="Gene3D" id="3.30.160.60">
    <property type="entry name" value="Classic Zinc Finger"/>
    <property type="match status" value="2"/>
</dbReference>
<dbReference type="PANTHER" id="PTHR46105:SF28">
    <property type="entry name" value="ZINC FINGER PROTEIN 37-LIKE"/>
    <property type="match status" value="1"/>
</dbReference>
<dbReference type="PROSITE" id="PS00028">
    <property type="entry name" value="ZINC_FINGER_C2H2_1"/>
    <property type="match status" value="1"/>
</dbReference>
<keyword evidence="4" id="KW-0862">Zinc</keyword>
<evidence type="ECO:0000256" key="5">
    <source>
        <dbReference type="PROSITE-ProRule" id="PRU00042"/>
    </source>
</evidence>
<evidence type="ECO:0000313" key="9">
    <source>
        <dbReference type="Ensembl" id="ENSORLP00020033850.1"/>
    </source>
</evidence>